<organism evidence="1">
    <name type="scientific">Enterobacter hormaechei subsp. xiangfangensis</name>
    <dbReference type="NCBI Taxonomy" id="1296536"/>
    <lineage>
        <taxon>Bacteria</taxon>
        <taxon>Pseudomonadati</taxon>
        <taxon>Pseudomonadota</taxon>
        <taxon>Gammaproteobacteria</taxon>
        <taxon>Enterobacterales</taxon>
        <taxon>Enterobacteriaceae</taxon>
        <taxon>Enterobacter</taxon>
        <taxon>Enterobacter cloacae complex</taxon>
    </lineage>
</organism>
<reference evidence="1" key="1">
    <citation type="journal article" date="2019" name="Antimicrob. Agents Chemother.">
        <title>Spreading Patterns of NDM-Producing Enterobacteriaceae in Clinical and Environmental Settings in Yangon, Myanmar.</title>
        <authorList>
            <person name="Sugawara Y."/>
            <person name="Akeda Y."/>
            <person name="Hagiya H."/>
            <person name="Sakamoto N."/>
            <person name="Takeuchi D."/>
            <person name="Shanmugakani R.K."/>
            <person name="Motooka D."/>
            <person name="Nishi I."/>
            <person name="Zin K.N."/>
            <person name="Aye M.M."/>
            <person name="Myint T."/>
            <person name="Tomono K."/>
            <person name="Hamada S."/>
        </authorList>
    </citation>
    <scope>NUCLEOTIDE SEQUENCE</scope>
    <source>
        <strain evidence="1">M324</strain>
        <plasmid evidence="1">pM324-NDM1</plasmid>
    </source>
</reference>
<dbReference type="Gene3D" id="3.40.50.2020">
    <property type="match status" value="1"/>
</dbReference>
<protein>
    <recommendedName>
        <fullName evidence="2">Amidophosphoribosyltransferase</fullName>
    </recommendedName>
</protein>
<proteinExistence type="predicted"/>
<accession>A0A387K2K3</accession>
<name>A0A387K2K3_9ENTR</name>
<keyword evidence="1" id="KW-0614">Plasmid</keyword>
<dbReference type="AlphaFoldDB" id="A0A387K2K3"/>
<dbReference type="EMBL" id="AP018835">
    <property type="protein sequence ID" value="BBF83359.1"/>
    <property type="molecule type" value="Genomic_DNA"/>
</dbReference>
<dbReference type="SUPFAM" id="SSF53271">
    <property type="entry name" value="PRTase-like"/>
    <property type="match status" value="1"/>
</dbReference>
<sequence length="111" mass="11827">MAASNVRAVQPVTAITEALATKMGNNMHSFNKLLIKAPGGVSLKDLNTKAEKDAAVAGAFSYQDEIGEGGPYNALIVDDLFHTGASMEAAVEVLRGYNKINKIYVAALTWR</sequence>
<dbReference type="RefSeq" id="WP_168445011.1">
    <property type="nucleotide sequence ID" value="NZ_AP018832.1"/>
</dbReference>
<dbReference type="InterPro" id="IPR029057">
    <property type="entry name" value="PRTase-like"/>
</dbReference>
<dbReference type="CDD" id="cd06223">
    <property type="entry name" value="PRTases_typeI"/>
    <property type="match status" value="1"/>
</dbReference>
<evidence type="ECO:0000313" key="1">
    <source>
        <dbReference type="EMBL" id="BBF83359.1"/>
    </source>
</evidence>
<geneLocation type="plasmid" evidence="1">
    <name>pM324-NDM1</name>
</geneLocation>
<dbReference type="InterPro" id="IPR000836">
    <property type="entry name" value="PRTase_dom"/>
</dbReference>
<evidence type="ECO:0008006" key="2">
    <source>
        <dbReference type="Google" id="ProtNLM"/>
    </source>
</evidence>